<name>A0A267DG60_9PLAT</name>
<accession>A0A267DG60</accession>
<dbReference type="InterPro" id="IPR007914">
    <property type="entry name" value="UPF0193"/>
</dbReference>
<feature type="compositionally biased region" description="Low complexity" evidence="1">
    <location>
        <begin position="87"/>
        <end position="98"/>
    </location>
</feature>
<dbReference type="EMBL" id="NIVC01002694">
    <property type="protein sequence ID" value="PAA55884.1"/>
    <property type="molecule type" value="Genomic_DNA"/>
</dbReference>
<evidence type="ECO:0000313" key="2">
    <source>
        <dbReference type="EMBL" id="PAA47644.1"/>
    </source>
</evidence>
<feature type="non-terminal residue" evidence="2">
    <location>
        <position position="1"/>
    </location>
</feature>
<dbReference type="OrthoDB" id="189770at2759"/>
<organism evidence="2 5">
    <name type="scientific">Macrostomum lignano</name>
    <dbReference type="NCBI Taxonomy" id="282301"/>
    <lineage>
        <taxon>Eukaryota</taxon>
        <taxon>Metazoa</taxon>
        <taxon>Spiralia</taxon>
        <taxon>Lophotrochozoa</taxon>
        <taxon>Platyhelminthes</taxon>
        <taxon>Rhabditophora</taxon>
        <taxon>Macrostomorpha</taxon>
        <taxon>Macrostomida</taxon>
        <taxon>Macrostomidae</taxon>
        <taxon>Macrostomum</taxon>
    </lineage>
</organism>
<feature type="region of interest" description="Disordered" evidence="1">
    <location>
        <begin position="80"/>
        <end position="125"/>
    </location>
</feature>
<evidence type="ECO:0000313" key="4">
    <source>
        <dbReference type="EMBL" id="PAA83108.1"/>
    </source>
</evidence>
<keyword evidence="5" id="KW-1185">Reference proteome</keyword>
<dbReference type="EMBL" id="NIVC01004381">
    <property type="protein sequence ID" value="PAA47644.1"/>
    <property type="molecule type" value="Genomic_DNA"/>
</dbReference>
<dbReference type="STRING" id="282301.A0A267DG60"/>
<evidence type="ECO:0000313" key="5">
    <source>
        <dbReference type="Proteomes" id="UP000215902"/>
    </source>
</evidence>
<gene>
    <name evidence="4" type="ORF">BOX15_Mlig012093g1</name>
    <name evidence="3" type="ORF">BOX15_Mlig016497g1</name>
    <name evidence="2" type="ORF">BOX15_Mlig016497g2</name>
</gene>
<protein>
    <submittedName>
        <fullName evidence="2">Uncharacterized protein</fullName>
    </submittedName>
</protein>
<comment type="caution">
    <text evidence="2">The sequence shown here is derived from an EMBL/GenBank/DDBJ whole genome shotgun (WGS) entry which is preliminary data.</text>
</comment>
<proteinExistence type="predicted"/>
<sequence>NIFCKHFNSTKVDGICVFCGFFFLVEYNYQLINGMDRNMPVQSGGLWNSTPVQYSAQTQQLLKDMMQESKLTNLQMRKVSETMKKGSSLPTDLPPTSSARQRSNSAGKPRGPMPKVLNPKNYQSSLRTREQIVATGAYEKPAYRPTGPSGRNQDAEKRRLANRMAFGDECPPDDGRGDVGGSGGRRKGGVRRMTLEAPAPEPTLDRFDELAEEVEDRRRFLDQMEAAGQGAKYRAKIQAEISQLVREMEIIDKKRNEELERMMRAERSGQ</sequence>
<reference evidence="2 5" key="1">
    <citation type="submission" date="2017-06" db="EMBL/GenBank/DDBJ databases">
        <title>A platform for efficient transgenesis in Macrostomum lignano, a flatworm model organism for stem cell research.</title>
        <authorList>
            <person name="Berezikov E."/>
        </authorList>
    </citation>
    <scope>NUCLEOTIDE SEQUENCE [LARGE SCALE GENOMIC DNA]</scope>
    <source>
        <strain evidence="2">DV1</strain>
        <tissue evidence="2">Whole organism</tissue>
    </source>
</reference>
<dbReference type="AlphaFoldDB" id="A0A267DG60"/>
<dbReference type="EMBL" id="NIVC01000433">
    <property type="protein sequence ID" value="PAA83108.1"/>
    <property type="molecule type" value="Genomic_DNA"/>
</dbReference>
<evidence type="ECO:0000256" key="1">
    <source>
        <dbReference type="SAM" id="MobiDB-lite"/>
    </source>
</evidence>
<dbReference type="PANTHER" id="PTHR28348:SF1">
    <property type="entry name" value="UPF0193 PROTEIN EVG1"/>
    <property type="match status" value="1"/>
</dbReference>
<evidence type="ECO:0000313" key="3">
    <source>
        <dbReference type="EMBL" id="PAA55884.1"/>
    </source>
</evidence>
<dbReference type="Pfam" id="PF05250">
    <property type="entry name" value="UPF0193"/>
    <property type="match status" value="1"/>
</dbReference>
<dbReference type="Proteomes" id="UP000215902">
    <property type="component" value="Unassembled WGS sequence"/>
</dbReference>
<feature type="region of interest" description="Disordered" evidence="1">
    <location>
        <begin position="163"/>
        <end position="201"/>
    </location>
</feature>
<dbReference type="PANTHER" id="PTHR28348">
    <property type="entry name" value="UPF0193 PROTEIN EVG1"/>
    <property type="match status" value="1"/>
</dbReference>